<feature type="compositionally biased region" description="Basic and acidic residues" evidence="1">
    <location>
        <begin position="170"/>
        <end position="185"/>
    </location>
</feature>
<evidence type="ECO:0000313" key="2">
    <source>
        <dbReference type="EMBL" id="KIL55762.1"/>
    </source>
</evidence>
<accession>A0A0C2SAQ4</accession>
<dbReference type="Proteomes" id="UP000054549">
    <property type="component" value="Unassembled WGS sequence"/>
</dbReference>
<dbReference type="AlphaFoldDB" id="A0A0C2SAQ4"/>
<keyword evidence="4" id="KW-1185">Reference proteome</keyword>
<dbReference type="HOGENOM" id="CLU_1199537_0_0_1"/>
<proteinExistence type="predicted"/>
<dbReference type="STRING" id="946122.A0A0C2SAQ4"/>
<evidence type="ECO:0000256" key="1">
    <source>
        <dbReference type="SAM" id="MobiDB-lite"/>
    </source>
</evidence>
<evidence type="ECO:0000313" key="3">
    <source>
        <dbReference type="EMBL" id="KIL59905.1"/>
    </source>
</evidence>
<dbReference type="EMBL" id="KN818307">
    <property type="protein sequence ID" value="KIL59905.1"/>
    <property type="molecule type" value="Genomic_DNA"/>
</dbReference>
<feature type="region of interest" description="Disordered" evidence="1">
    <location>
        <begin position="156"/>
        <end position="185"/>
    </location>
</feature>
<organism evidence="3 4">
    <name type="scientific">Amanita muscaria (strain Koide BX008)</name>
    <dbReference type="NCBI Taxonomy" id="946122"/>
    <lineage>
        <taxon>Eukaryota</taxon>
        <taxon>Fungi</taxon>
        <taxon>Dikarya</taxon>
        <taxon>Basidiomycota</taxon>
        <taxon>Agaricomycotina</taxon>
        <taxon>Agaricomycetes</taxon>
        <taxon>Agaricomycetidae</taxon>
        <taxon>Agaricales</taxon>
        <taxon>Pluteineae</taxon>
        <taxon>Amanitaceae</taxon>
        <taxon>Amanita</taxon>
    </lineage>
</organism>
<dbReference type="EMBL" id="KN818476">
    <property type="protein sequence ID" value="KIL55762.1"/>
    <property type="molecule type" value="Genomic_DNA"/>
</dbReference>
<gene>
    <name evidence="3" type="ORF">M378DRAFT_14470</name>
    <name evidence="2" type="ORF">M378DRAFT_17654</name>
</gene>
<evidence type="ECO:0000313" key="4">
    <source>
        <dbReference type="Proteomes" id="UP000054549"/>
    </source>
</evidence>
<name>A0A0C2SAQ4_AMAMK</name>
<sequence>MGRKNRVLEELPIASPLEPRQSTAAGPALQEVDDQRTIALLKYRLGPKRYCKRTSEQFFYAAPPEVVVTAVDPAGVNGNPQPLVDANADGNVVDEAGVAETAAVNGGQTFTSTASRAAGAAKEARAHEDLDRLHKAQAMHTFTEVSILEFEPRPPDGVSTMAVRKRKRREEHGKNNGKRKEKEDAVQLLLQQQNGNGNGTMTRRSARANGLGLDIRITDLCQVGKKVEEAA</sequence>
<protein>
    <submittedName>
        <fullName evidence="3">Uncharacterized protein</fullName>
    </submittedName>
</protein>
<feature type="region of interest" description="Disordered" evidence="1">
    <location>
        <begin position="1"/>
        <end position="31"/>
    </location>
</feature>
<reference evidence="3 4" key="1">
    <citation type="submission" date="2014-04" db="EMBL/GenBank/DDBJ databases">
        <title>Evolutionary Origins and Diversification of the Mycorrhizal Mutualists.</title>
        <authorList>
            <consortium name="DOE Joint Genome Institute"/>
            <consortium name="Mycorrhizal Genomics Consortium"/>
            <person name="Kohler A."/>
            <person name="Kuo A."/>
            <person name="Nagy L.G."/>
            <person name="Floudas D."/>
            <person name="Copeland A."/>
            <person name="Barry K.W."/>
            <person name="Cichocki N."/>
            <person name="Veneault-Fourrey C."/>
            <person name="LaButti K."/>
            <person name="Lindquist E.A."/>
            <person name="Lipzen A."/>
            <person name="Lundell T."/>
            <person name="Morin E."/>
            <person name="Murat C."/>
            <person name="Riley R."/>
            <person name="Ohm R."/>
            <person name="Sun H."/>
            <person name="Tunlid A."/>
            <person name="Henrissat B."/>
            <person name="Grigoriev I.V."/>
            <person name="Hibbett D.S."/>
            <person name="Martin F."/>
        </authorList>
    </citation>
    <scope>NUCLEOTIDE SEQUENCE [LARGE SCALE GENOMIC DNA]</scope>
    <source>
        <strain evidence="3 4">Koide BX008</strain>
    </source>
</reference>